<evidence type="ECO:0000313" key="1">
    <source>
        <dbReference type="EMBL" id="QJA96515.1"/>
    </source>
</evidence>
<gene>
    <name evidence="1" type="ORF">MM415B08249_0003</name>
</gene>
<reference evidence="1" key="1">
    <citation type="submission" date="2020-03" db="EMBL/GenBank/DDBJ databases">
        <title>The deep terrestrial virosphere.</title>
        <authorList>
            <person name="Holmfeldt K."/>
            <person name="Nilsson E."/>
            <person name="Simone D."/>
            <person name="Lopez-Fernandez M."/>
            <person name="Wu X."/>
            <person name="de Brujin I."/>
            <person name="Lundin D."/>
            <person name="Andersson A."/>
            <person name="Bertilsson S."/>
            <person name="Dopson M."/>
        </authorList>
    </citation>
    <scope>NUCLEOTIDE SEQUENCE</scope>
    <source>
        <strain evidence="1">MM415B08249</strain>
    </source>
</reference>
<dbReference type="EMBL" id="MT143408">
    <property type="protein sequence ID" value="QJA96515.1"/>
    <property type="molecule type" value="Genomic_DNA"/>
</dbReference>
<sequence>MDKLKLRKNPCEGCRDKVEDQWGLFCDISCGLATTYIHYMAGVIDTLCALTAEVKNGK</sequence>
<proteinExistence type="predicted"/>
<protein>
    <submittedName>
        <fullName evidence="1">Uncharacterized protein</fullName>
    </submittedName>
</protein>
<dbReference type="AlphaFoldDB" id="A0A6M3LVA6"/>
<organism evidence="1">
    <name type="scientific">viral metagenome</name>
    <dbReference type="NCBI Taxonomy" id="1070528"/>
    <lineage>
        <taxon>unclassified sequences</taxon>
        <taxon>metagenomes</taxon>
        <taxon>organismal metagenomes</taxon>
    </lineage>
</organism>
<accession>A0A6M3LVA6</accession>
<name>A0A6M3LVA6_9ZZZZ</name>